<name>A0A7E6EIP0_9MOLL</name>
<dbReference type="AlphaFoldDB" id="A0A7E6EIP0"/>
<protein>
    <submittedName>
        <fullName evidence="2">Uncharacterized protein LOC118761427</fullName>
    </submittedName>
</protein>
<evidence type="ECO:0000313" key="2">
    <source>
        <dbReference type="RefSeq" id="XP_036355188.1"/>
    </source>
</evidence>
<gene>
    <name evidence="2" type="primary">LOC118761427</name>
</gene>
<reference evidence="2" key="1">
    <citation type="submission" date="2025-08" db="UniProtKB">
        <authorList>
            <consortium name="RefSeq"/>
        </authorList>
    </citation>
    <scope>IDENTIFICATION</scope>
</reference>
<organism evidence="1 2">
    <name type="scientific">Octopus sinensis</name>
    <name type="common">East Asian common octopus</name>
    <dbReference type="NCBI Taxonomy" id="2607531"/>
    <lineage>
        <taxon>Eukaryota</taxon>
        <taxon>Metazoa</taxon>
        <taxon>Spiralia</taxon>
        <taxon>Lophotrochozoa</taxon>
        <taxon>Mollusca</taxon>
        <taxon>Cephalopoda</taxon>
        <taxon>Coleoidea</taxon>
        <taxon>Octopodiformes</taxon>
        <taxon>Octopoda</taxon>
        <taxon>Incirrata</taxon>
        <taxon>Octopodidae</taxon>
        <taxon>Octopus</taxon>
    </lineage>
</organism>
<dbReference type="KEGG" id="osn:118761427"/>
<accession>A0A7E6EIP0</accession>
<dbReference type="Proteomes" id="UP000515154">
    <property type="component" value="Unplaced"/>
</dbReference>
<proteinExistence type="predicted"/>
<sequence length="170" mass="19433">MPTHAVTRLCGLCSVINVSSRYLESSEEAVLNKGLNFATTTKRILYLDIIAPIEEITVNIPKAQGDELRWKVRQVLGKVKFPKPNITNEEKFAIKRLQIDNSIIILPAGKGNTTVVMNKSDYFEKLATFLSETNIINKYFNKRDTVLTHIRFVGQLYYNSTFKQNIQIIH</sequence>
<dbReference type="RefSeq" id="XP_036355188.1">
    <property type="nucleotide sequence ID" value="XM_036499295.1"/>
</dbReference>
<evidence type="ECO:0000313" key="1">
    <source>
        <dbReference type="Proteomes" id="UP000515154"/>
    </source>
</evidence>
<keyword evidence="1" id="KW-1185">Reference proteome</keyword>